<dbReference type="InterPro" id="IPR011042">
    <property type="entry name" value="6-blade_b-propeller_TolB-like"/>
</dbReference>
<evidence type="ECO:0000256" key="2">
    <source>
        <dbReference type="ARBA" id="ARBA00009127"/>
    </source>
</evidence>
<evidence type="ECO:0000313" key="5">
    <source>
        <dbReference type="EMBL" id="CAG6652899.1"/>
    </source>
</evidence>
<evidence type="ECO:0000256" key="3">
    <source>
        <dbReference type="ARBA" id="ARBA00022525"/>
    </source>
</evidence>
<dbReference type="EMBL" id="HBUF01171942">
    <property type="protein sequence ID" value="CAG6652899.1"/>
    <property type="molecule type" value="Transcribed_RNA"/>
</dbReference>
<comment type="subcellular location">
    <subcellularLocation>
        <location evidence="1">Secreted</location>
    </subcellularLocation>
</comment>
<dbReference type="InterPro" id="IPR017996">
    <property type="entry name" value="MRJP/yellow-related"/>
</dbReference>
<dbReference type="PRINTS" id="PR01366">
    <property type="entry name" value="ROYALJELLY"/>
</dbReference>
<organism evidence="5">
    <name type="scientific">Cacopsylla melanoneura</name>
    <dbReference type="NCBI Taxonomy" id="428564"/>
    <lineage>
        <taxon>Eukaryota</taxon>
        <taxon>Metazoa</taxon>
        <taxon>Ecdysozoa</taxon>
        <taxon>Arthropoda</taxon>
        <taxon>Hexapoda</taxon>
        <taxon>Insecta</taxon>
        <taxon>Pterygota</taxon>
        <taxon>Neoptera</taxon>
        <taxon>Paraneoptera</taxon>
        <taxon>Hemiptera</taxon>
        <taxon>Sternorrhyncha</taxon>
        <taxon>Psylloidea</taxon>
        <taxon>Psyllidae</taxon>
        <taxon>Psyllinae</taxon>
        <taxon>Cacopsylla</taxon>
    </lineage>
</organism>
<reference evidence="5" key="1">
    <citation type="submission" date="2021-05" db="EMBL/GenBank/DDBJ databases">
        <authorList>
            <person name="Alioto T."/>
            <person name="Alioto T."/>
            <person name="Gomez Garrido J."/>
        </authorList>
    </citation>
    <scope>NUCLEOTIDE SEQUENCE</scope>
</reference>
<comment type="similarity">
    <text evidence="2">Belongs to the major royal jelly protein family.</text>
</comment>
<feature type="signal peptide" evidence="4">
    <location>
        <begin position="1"/>
        <end position="21"/>
    </location>
</feature>
<dbReference type="AlphaFoldDB" id="A0A8D8RK53"/>
<evidence type="ECO:0000256" key="4">
    <source>
        <dbReference type="SAM" id="SignalP"/>
    </source>
</evidence>
<proteinExistence type="inferred from homology"/>
<keyword evidence="4" id="KW-0732">Signal</keyword>
<dbReference type="GO" id="GO:0005576">
    <property type="term" value="C:extracellular region"/>
    <property type="evidence" value="ECO:0007669"/>
    <property type="project" value="UniProtKB-SubCell"/>
</dbReference>
<dbReference type="Gene3D" id="2.120.10.30">
    <property type="entry name" value="TolB, C-terminal domain"/>
    <property type="match status" value="1"/>
</dbReference>
<feature type="chain" id="PRO_5034976945" evidence="4">
    <location>
        <begin position="22"/>
        <end position="414"/>
    </location>
</feature>
<dbReference type="PANTHER" id="PTHR10009">
    <property type="entry name" value="PROTEIN YELLOW-RELATED"/>
    <property type="match status" value="1"/>
</dbReference>
<dbReference type="PANTHER" id="PTHR10009:SF11">
    <property type="entry name" value="RH54244P"/>
    <property type="match status" value="1"/>
</dbReference>
<protein>
    <submittedName>
        <fullName evidence="5">Protein yellow</fullName>
    </submittedName>
</protein>
<keyword evidence="3" id="KW-0964">Secreted</keyword>
<sequence length="414" mass="46933">MSLQNLIFLTGVCFLVCQVSATNERLKELFSWKTIDFDFQDDATRTKALESKEFIKENNLILGLERWKDKLFVTVPRWKDGIPSTLNYISLSESKGNPSPNLKPYPNAELNDIHKENGTKIVSVFRINVDVCDRLWLVDTGLADILGEGKQISTPRIVVIDLNTDKIIKEHTIAKEDITENSFFANILVDTTPNTCDKAFAYIPDLGGFQMIVYDLEHDESYKVKHHYFYFDPLSGNYNVGGVNFQWTDGVFGVALSPVHKEDGYRTLYFHPLSSTREFSVNTKILQNKTIASSSYYEFKVLGSRGPNTQATAESLDEKTGVLFYTQVNKDGVGCWNTFKHANEYSADTNDIVATDSETLVFPNDLKVDKEGYLWVLSDRLPVHTHKGLNPEEINYRIFQTPIKEAIKGTACDV</sequence>
<accession>A0A8D8RK53</accession>
<evidence type="ECO:0000256" key="1">
    <source>
        <dbReference type="ARBA" id="ARBA00004613"/>
    </source>
</evidence>
<dbReference type="Pfam" id="PF03022">
    <property type="entry name" value="MRJP"/>
    <property type="match status" value="1"/>
</dbReference>
<name>A0A8D8RK53_9HEMI</name>